<dbReference type="EC" id="2.3.1.234" evidence="2"/>
<protein>
    <submittedName>
        <fullName evidence="2">tRNA (Adenosine(37)-N6)-threonylcarbamoyltransferase complex dimerization subunit type 1 TsaB</fullName>
        <ecNumber evidence="2">2.3.1.234</ecNumber>
    </submittedName>
</protein>
<name>A0AAU7ZNT6_9BACT</name>
<feature type="domain" description="Gcp-like" evidence="1">
    <location>
        <begin position="36"/>
        <end position="130"/>
    </location>
</feature>
<keyword evidence="2" id="KW-0808">Transferase</keyword>
<dbReference type="RefSeq" id="WP_353063455.1">
    <property type="nucleotide sequence ID" value="NZ_CP132942.1"/>
</dbReference>
<dbReference type="InterPro" id="IPR000905">
    <property type="entry name" value="Gcp-like_dom"/>
</dbReference>
<dbReference type="InterPro" id="IPR043129">
    <property type="entry name" value="ATPase_NBD"/>
</dbReference>
<dbReference type="SUPFAM" id="SSF53067">
    <property type="entry name" value="Actin-like ATPase domain"/>
    <property type="match status" value="1"/>
</dbReference>
<reference evidence="2" key="1">
    <citation type="submission" date="2023-08" db="EMBL/GenBank/DDBJ databases">
        <authorList>
            <person name="Messyasz A."/>
            <person name="Mannisto M.K."/>
            <person name="Kerkhof L.J."/>
            <person name="Haggblom M."/>
        </authorList>
    </citation>
    <scope>NUCLEOTIDE SEQUENCE</scope>
    <source>
        <strain evidence="2">X5P6</strain>
    </source>
</reference>
<gene>
    <name evidence="2" type="primary">tsaB</name>
    <name evidence="2" type="ORF">RBB77_19575</name>
</gene>
<dbReference type="Pfam" id="PF00814">
    <property type="entry name" value="TsaD"/>
    <property type="match status" value="1"/>
</dbReference>
<dbReference type="NCBIfam" id="TIGR03725">
    <property type="entry name" value="T6A_YeaZ"/>
    <property type="match status" value="1"/>
</dbReference>
<reference evidence="2" key="2">
    <citation type="journal article" date="2024" name="Environ. Microbiol.">
        <title>Genome analysis and description of Tunturibacter gen. nov. expands the diversity of Terriglobia in tundra soils.</title>
        <authorList>
            <person name="Messyasz A."/>
            <person name="Mannisto M.K."/>
            <person name="Kerkhof L.J."/>
            <person name="Haggblom M.M."/>
        </authorList>
    </citation>
    <scope>NUCLEOTIDE SEQUENCE</scope>
    <source>
        <strain evidence="2">X5P6</strain>
    </source>
</reference>
<dbReference type="KEGG" id="tpsc:RBB77_19575"/>
<keyword evidence="2" id="KW-0012">Acyltransferase</keyword>
<dbReference type="InterPro" id="IPR022496">
    <property type="entry name" value="T6A_TsaB"/>
</dbReference>
<dbReference type="GO" id="GO:0002949">
    <property type="term" value="P:tRNA threonylcarbamoyladenosine modification"/>
    <property type="evidence" value="ECO:0007669"/>
    <property type="project" value="InterPro"/>
</dbReference>
<accession>A0AAU7ZNT6</accession>
<organism evidence="2">
    <name type="scientific">Tunturiibacter psychrotolerans</name>
    <dbReference type="NCBI Taxonomy" id="3069686"/>
    <lineage>
        <taxon>Bacteria</taxon>
        <taxon>Pseudomonadati</taxon>
        <taxon>Acidobacteriota</taxon>
        <taxon>Terriglobia</taxon>
        <taxon>Terriglobales</taxon>
        <taxon>Acidobacteriaceae</taxon>
        <taxon>Tunturiibacter</taxon>
    </lineage>
</organism>
<dbReference type="GO" id="GO:0061711">
    <property type="term" value="F:tRNA N(6)-L-threonylcarbamoyladenine synthase activity"/>
    <property type="evidence" value="ECO:0007669"/>
    <property type="project" value="UniProtKB-EC"/>
</dbReference>
<sequence length="223" mass="23343">MMRFLMIHTAGAEGSVALGDAGAAQTIVATEMLPGRTSSERLVPAVRRLMRASGWKLSELTAVVVVHGPGSFTGVRVGVSAAKGLSEAGGVPLIAVSRLALLAGSVDDGGEKVHTVLDAGRGEFYYGEYVGRSCVREALMCAQDVMVAASGGLVVVCEAKVEESLVELRLRLVEEPLAGDALPFAVERVVSGEFDDAATLDANYLRRTDAEIFAKPAVPRSAR</sequence>
<evidence type="ECO:0000313" key="2">
    <source>
        <dbReference type="EMBL" id="XCB32610.1"/>
    </source>
</evidence>
<dbReference type="AlphaFoldDB" id="A0AAU7ZNT6"/>
<evidence type="ECO:0000259" key="1">
    <source>
        <dbReference type="Pfam" id="PF00814"/>
    </source>
</evidence>
<proteinExistence type="predicted"/>
<dbReference type="EMBL" id="CP132942">
    <property type="protein sequence ID" value="XCB32610.1"/>
    <property type="molecule type" value="Genomic_DNA"/>
</dbReference>
<dbReference type="Gene3D" id="3.30.420.40">
    <property type="match status" value="1"/>
</dbReference>